<dbReference type="OrthoDB" id="7665722at2"/>
<reference evidence="1 2" key="1">
    <citation type="journal article" date="2015" name="Genome Announc.">
        <title>Closed Genome Sequence of Octadecabacter temperatus SB1, the First Mesophilic Species of the Genus Octadecabacter.</title>
        <authorList>
            <person name="Voget S."/>
            <person name="Billerbeck S."/>
            <person name="Simon M."/>
            <person name="Daniel R."/>
        </authorList>
    </citation>
    <scope>NUCLEOTIDE SEQUENCE [LARGE SCALE GENOMIC DNA]</scope>
    <source>
        <strain evidence="1 2">SB1</strain>
    </source>
</reference>
<organism evidence="1 2">
    <name type="scientific">Octadecabacter temperatus</name>
    <dbReference type="NCBI Taxonomy" id="1458307"/>
    <lineage>
        <taxon>Bacteria</taxon>
        <taxon>Pseudomonadati</taxon>
        <taxon>Pseudomonadota</taxon>
        <taxon>Alphaproteobacteria</taxon>
        <taxon>Rhodobacterales</taxon>
        <taxon>Roseobacteraceae</taxon>
        <taxon>Octadecabacter</taxon>
    </lineage>
</organism>
<name>A0A0K0Y3J3_9RHOB</name>
<sequence>MPQADLKYSSDMDIDAEGLLAEIEAVIGDFDSGAGKCKGRAYPAASYQHSHVFLTVQVLEKPHRDDVFMQTLLEKLTNTVDKHIKQACSRSVSVDFLPKYYATGEVPG</sequence>
<keyword evidence="2" id="KW-1185">Reference proteome</keyword>
<dbReference type="KEGG" id="otm:OSB_09370"/>
<dbReference type="Proteomes" id="UP000067444">
    <property type="component" value="Chromosome"/>
</dbReference>
<protein>
    <submittedName>
        <fullName evidence="1">Uncharacterized protein</fullName>
    </submittedName>
</protein>
<gene>
    <name evidence="1" type="ORF">OSB_09370</name>
</gene>
<dbReference type="EMBL" id="CP012160">
    <property type="protein sequence ID" value="AKS45495.1"/>
    <property type="molecule type" value="Genomic_DNA"/>
</dbReference>
<proteinExistence type="predicted"/>
<dbReference type="AlphaFoldDB" id="A0A0K0Y3J3"/>
<dbReference type="RefSeq" id="WP_049833880.1">
    <property type="nucleotide sequence ID" value="NZ_CP012160.1"/>
</dbReference>
<dbReference type="STRING" id="1458307.OSB_09370"/>
<evidence type="ECO:0000313" key="1">
    <source>
        <dbReference type="EMBL" id="AKS45495.1"/>
    </source>
</evidence>
<dbReference type="InterPro" id="IPR014347">
    <property type="entry name" value="Tautomerase/MIF_sf"/>
</dbReference>
<accession>A0A0K0Y3J3</accession>
<evidence type="ECO:0000313" key="2">
    <source>
        <dbReference type="Proteomes" id="UP000067444"/>
    </source>
</evidence>
<dbReference type="Gene3D" id="3.30.429.10">
    <property type="entry name" value="Macrophage Migration Inhibitory Factor"/>
    <property type="match status" value="1"/>
</dbReference>